<evidence type="ECO:0000259" key="5">
    <source>
        <dbReference type="PROSITE" id="PS50075"/>
    </source>
</evidence>
<reference evidence="7" key="1">
    <citation type="submission" date="2016-10" db="EMBL/GenBank/DDBJ databases">
        <authorList>
            <person name="Varghese N."/>
            <person name="Submissions S."/>
        </authorList>
    </citation>
    <scope>NUCLEOTIDE SEQUENCE [LARGE SCALE GENOMIC DNA]</scope>
    <source>
        <strain evidence="7">DSM 44232</strain>
    </source>
</reference>
<proteinExistence type="predicted"/>
<dbReference type="Proteomes" id="UP000198583">
    <property type="component" value="Unassembled WGS sequence"/>
</dbReference>
<dbReference type="SUPFAM" id="SSF56801">
    <property type="entry name" value="Acetyl-CoA synthetase-like"/>
    <property type="match status" value="1"/>
</dbReference>
<dbReference type="GO" id="GO:0031177">
    <property type="term" value="F:phosphopantetheine binding"/>
    <property type="evidence" value="ECO:0007669"/>
    <property type="project" value="InterPro"/>
</dbReference>
<dbReference type="Pfam" id="PF00668">
    <property type="entry name" value="Condensation"/>
    <property type="match status" value="1"/>
</dbReference>
<evidence type="ECO:0000256" key="1">
    <source>
        <dbReference type="ARBA" id="ARBA00001957"/>
    </source>
</evidence>
<comment type="cofactor">
    <cofactor evidence="1">
        <name>pantetheine 4'-phosphate</name>
        <dbReference type="ChEBI" id="CHEBI:47942"/>
    </cofactor>
</comment>
<dbReference type="InterPro" id="IPR000873">
    <property type="entry name" value="AMP-dep_synth/lig_dom"/>
</dbReference>
<dbReference type="GO" id="GO:0044550">
    <property type="term" value="P:secondary metabolite biosynthetic process"/>
    <property type="evidence" value="ECO:0007669"/>
    <property type="project" value="TreeGrafter"/>
</dbReference>
<evidence type="ECO:0000313" key="7">
    <source>
        <dbReference type="Proteomes" id="UP000198583"/>
    </source>
</evidence>
<dbReference type="RefSeq" id="WP_143139073.1">
    <property type="nucleotide sequence ID" value="NZ_FOYL01000020.1"/>
</dbReference>
<dbReference type="PROSITE" id="PS00455">
    <property type="entry name" value="AMP_BINDING"/>
    <property type="match status" value="1"/>
</dbReference>
<dbReference type="InterPro" id="IPR045851">
    <property type="entry name" value="AMP-bd_C_sf"/>
</dbReference>
<dbReference type="FunFam" id="1.10.1200.10:FF:000016">
    <property type="entry name" value="Non-ribosomal peptide synthase"/>
    <property type="match status" value="1"/>
</dbReference>
<dbReference type="Pfam" id="PF00501">
    <property type="entry name" value="AMP-binding"/>
    <property type="match status" value="1"/>
</dbReference>
<protein>
    <submittedName>
        <fullName evidence="6">Pipecolate-incorporating enzyme</fullName>
    </submittedName>
</protein>
<dbReference type="InterPro" id="IPR023213">
    <property type="entry name" value="CAT-like_dom_sf"/>
</dbReference>
<evidence type="ECO:0000256" key="3">
    <source>
        <dbReference type="ARBA" id="ARBA00022553"/>
    </source>
</evidence>
<dbReference type="Gene3D" id="3.40.50.12780">
    <property type="entry name" value="N-terminal domain of ligase-like"/>
    <property type="match status" value="1"/>
</dbReference>
<dbReference type="GO" id="GO:0043041">
    <property type="term" value="P:amino acid activation for nonribosomal peptide biosynthetic process"/>
    <property type="evidence" value="ECO:0007669"/>
    <property type="project" value="TreeGrafter"/>
</dbReference>
<dbReference type="Gene3D" id="3.30.559.30">
    <property type="entry name" value="Nonribosomal peptide synthetase, condensation domain"/>
    <property type="match status" value="2"/>
</dbReference>
<organism evidence="6 7">
    <name type="scientific">Lentzea waywayandensis</name>
    <dbReference type="NCBI Taxonomy" id="84724"/>
    <lineage>
        <taxon>Bacteria</taxon>
        <taxon>Bacillati</taxon>
        <taxon>Actinomycetota</taxon>
        <taxon>Actinomycetes</taxon>
        <taxon>Pseudonocardiales</taxon>
        <taxon>Pseudonocardiaceae</taxon>
        <taxon>Lentzea</taxon>
    </lineage>
</organism>
<keyword evidence="7" id="KW-1185">Reference proteome</keyword>
<dbReference type="PANTHER" id="PTHR45527">
    <property type="entry name" value="NONRIBOSOMAL PEPTIDE SYNTHETASE"/>
    <property type="match status" value="1"/>
</dbReference>
<dbReference type="EMBL" id="FOYL01000020">
    <property type="protein sequence ID" value="SFR29599.1"/>
    <property type="molecule type" value="Genomic_DNA"/>
</dbReference>
<dbReference type="InterPro" id="IPR010071">
    <property type="entry name" value="AA_adenyl_dom"/>
</dbReference>
<feature type="region of interest" description="Disordered" evidence="4">
    <location>
        <begin position="451"/>
        <end position="470"/>
    </location>
</feature>
<dbReference type="FunFam" id="3.40.50.980:FF:000001">
    <property type="entry name" value="Non-ribosomal peptide synthetase"/>
    <property type="match status" value="1"/>
</dbReference>
<feature type="domain" description="Carrier" evidence="5">
    <location>
        <begin position="822"/>
        <end position="897"/>
    </location>
</feature>
<dbReference type="InterPro" id="IPR020845">
    <property type="entry name" value="AMP-binding_CS"/>
</dbReference>
<sequence length="1310" mass="143863">MTDHTRRRMWFLDQLDPGNPSHHVTLITTPAAVRVPDTLLVRFDDDGRPVPGGPPVVVRSAQVPDVRAAVRAELTQPFDLREGPLVRALELNSSLLVLTMHGILGDIRVLETVLGGPTPPAAQGSPGFWLEQLRDLPVLELPADRPRPPLHRPEAGVVPWSADVDSDALLAALQVVLGRYTRSVDVPIGVVVADELVVLRGDLSGDPTFGELCGLTAEQLTTAASQLVPFDQVVDLLAPERDLSRHPLVQVQVDLRPRRDLYDPDVAFTSFDVEIQNGRVLYNRALFDKPRISRLLAHLAKVLDAPTDERLSRISLIGQDEAALLAKWNSTTEYLPDVSIPELFAEQVLTTPDAVAVEHGSGTMTYAELDRRSNRMANLVRSRGIGTGDRVGLCLDRGPEMIVAILGVLKAGAAYVPIDPEHPLDRIQFLVDDARLSVVVSRNRVLFHQPLAPSEMDSHPDSAPPRTSQDAPAYMIYTSGSTGRPKGVLMPGRCVVNLVRWQEKALEREEQSRTAQFTTATFDVAVQEIFSTLLFGGTLVIPSDEVRRDPAAFAAWLDAERITRLFVPDSVLRALLDEEPSFASMRHVSQAGEPLTLDVKLRNFCASRPWLRVHNHYGPAESHVITSWSVPADVVDWPATAPIGRPIDNTRIHLLDATLLPVGVGVAGQLCVSGAGLASGYHGRPELSERKFVTKDGELMYLTGDLASWNDAGQLEFHGRVDDQVKIRGVRVEPGEIEAVLHAHPKVTRAVVVLRDKQLIAYYTGEADDLLEHCAALLPVQLVPSDFLPLSTIPLAAFPLLANGKIDRRALPVPSPRSPHVRPRTTEEAALCQVFADVLGIEDVGATDDFFALGGHSLLATRVITRVRAELGAELPLPALFHHRTPQRLARILSGERSWTKPITPRAHGPVPLSIAQNQGNRWFGSVLAAGFWTVPLAARLHGPFDLGHLQSGLDRVVRRHEALRTAFVERDGVVLQEVRPAQAVPLKVVDVSSVEEAAFIAGDEMTVPFDLASGMLLRARVLRLADEDHVLLLTMHHLVSDGWSQALLIEELNGTAAAPGVQYADFTLWEQDTLSPEHAKYWQRHLDGMRPIELPTKADRDVNPLGPGELLPWSPSKDLLSRVSTLAGQEQATPYEVLLAAFKVLLSHTTKATDVVVGTPMANRVRPELEQVIGLFAKVVALRTDLSGDPDFREVLRRVRETTAAAHEHQEVPFHEVVEGIPLRLTFALVPPVPELRLPGVEATTFEARQRGPVIVKSEVTFHLHDSGGHVVYNSLLFTRQQAEQLLTKFEDVLRAVIEDPSLRVSEIK</sequence>
<dbReference type="GO" id="GO:0003824">
    <property type="term" value="F:catalytic activity"/>
    <property type="evidence" value="ECO:0007669"/>
    <property type="project" value="InterPro"/>
</dbReference>
<evidence type="ECO:0000313" key="6">
    <source>
        <dbReference type="EMBL" id="SFR29599.1"/>
    </source>
</evidence>
<keyword evidence="3" id="KW-0597">Phosphoprotein</keyword>
<dbReference type="SMART" id="SM00823">
    <property type="entry name" value="PKS_PP"/>
    <property type="match status" value="1"/>
</dbReference>
<dbReference type="GO" id="GO:0008610">
    <property type="term" value="P:lipid biosynthetic process"/>
    <property type="evidence" value="ECO:0007669"/>
    <property type="project" value="UniProtKB-ARBA"/>
</dbReference>
<dbReference type="OrthoDB" id="2472181at2"/>
<dbReference type="InterPro" id="IPR020806">
    <property type="entry name" value="PKS_PP-bd"/>
</dbReference>
<dbReference type="InterPro" id="IPR009081">
    <property type="entry name" value="PP-bd_ACP"/>
</dbReference>
<dbReference type="STRING" id="84724.SAMN04488564_12072"/>
<dbReference type="Gene3D" id="3.30.559.10">
    <property type="entry name" value="Chloramphenicol acetyltransferase-like domain"/>
    <property type="match status" value="2"/>
</dbReference>
<dbReference type="Gene3D" id="3.30.300.30">
    <property type="match status" value="1"/>
</dbReference>
<dbReference type="Pfam" id="PF00550">
    <property type="entry name" value="PP-binding"/>
    <property type="match status" value="1"/>
</dbReference>
<dbReference type="PROSITE" id="PS50075">
    <property type="entry name" value="CARRIER"/>
    <property type="match status" value="1"/>
</dbReference>
<dbReference type="GO" id="GO:0072330">
    <property type="term" value="P:monocarboxylic acid biosynthetic process"/>
    <property type="evidence" value="ECO:0007669"/>
    <property type="project" value="UniProtKB-ARBA"/>
</dbReference>
<keyword evidence="2" id="KW-0596">Phosphopantetheine</keyword>
<dbReference type="NCBIfam" id="TIGR01733">
    <property type="entry name" value="AA-adenyl-dom"/>
    <property type="match status" value="1"/>
</dbReference>
<gene>
    <name evidence="6" type="ORF">SAMN04488564_12072</name>
</gene>
<dbReference type="SUPFAM" id="SSF52777">
    <property type="entry name" value="CoA-dependent acyltransferases"/>
    <property type="match status" value="4"/>
</dbReference>
<accession>A0A1I6FI33</accession>
<dbReference type="SUPFAM" id="SSF47336">
    <property type="entry name" value="ACP-like"/>
    <property type="match status" value="1"/>
</dbReference>
<dbReference type="GO" id="GO:0005737">
    <property type="term" value="C:cytoplasm"/>
    <property type="evidence" value="ECO:0007669"/>
    <property type="project" value="TreeGrafter"/>
</dbReference>
<evidence type="ECO:0000256" key="2">
    <source>
        <dbReference type="ARBA" id="ARBA00022450"/>
    </source>
</evidence>
<evidence type="ECO:0000256" key="4">
    <source>
        <dbReference type="SAM" id="MobiDB-lite"/>
    </source>
</evidence>
<name>A0A1I6FI33_9PSEU</name>
<dbReference type="InterPro" id="IPR042099">
    <property type="entry name" value="ANL_N_sf"/>
</dbReference>
<dbReference type="InterPro" id="IPR006162">
    <property type="entry name" value="Ppantetheine_attach_site"/>
</dbReference>
<dbReference type="InterPro" id="IPR036736">
    <property type="entry name" value="ACP-like_sf"/>
</dbReference>
<dbReference type="CDD" id="cd19531">
    <property type="entry name" value="LCL_NRPS-like"/>
    <property type="match status" value="1"/>
</dbReference>
<dbReference type="Gene3D" id="1.10.1200.10">
    <property type="entry name" value="ACP-like"/>
    <property type="match status" value="1"/>
</dbReference>
<dbReference type="InterPro" id="IPR001242">
    <property type="entry name" value="Condensation_dom"/>
</dbReference>
<dbReference type="PROSITE" id="PS00012">
    <property type="entry name" value="PHOSPHOPANTETHEINE"/>
    <property type="match status" value="1"/>
</dbReference>
<dbReference type="PANTHER" id="PTHR45527:SF1">
    <property type="entry name" value="FATTY ACID SYNTHASE"/>
    <property type="match status" value="1"/>
</dbReference>